<dbReference type="EMBL" id="CP004005">
    <property type="protein sequence ID" value="AGH16912.1"/>
    <property type="molecule type" value="Genomic_DNA"/>
</dbReference>
<dbReference type="InterPro" id="IPR010848">
    <property type="entry name" value="DUF1465"/>
</dbReference>
<dbReference type="RefSeq" id="WP_015452509.1">
    <property type="nucleotide sequence ID" value="NC_020549.1"/>
</dbReference>
<dbReference type="Pfam" id="PF07323">
    <property type="entry name" value="DUF1465"/>
    <property type="match status" value="1"/>
</dbReference>
<dbReference type="Gene3D" id="1.10.8.930">
    <property type="entry name" value="Protein of unknown function DUF1465"/>
    <property type="match status" value="1"/>
</dbReference>
<dbReference type="InterPro" id="IPR038301">
    <property type="entry name" value="AraC-like_sf"/>
</dbReference>
<evidence type="ECO:0008006" key="3">
    <source>
        <dbReference type="Google" id="ProtNLM"/>
    </source>
</evidence>
<evidence type="ECO:0000313" key="2">
    <source>
        <dbReference type="Proteomes" id="UP000011820"/>
    </source>
</evidence>
<protein>
    <recommendedName>
        <fullName evidence="3">Regulator of CtrA degradation</fullName>
    </recommendedName>
</protein>
<evidence type="ECO:0000313" key="1">
    <source>
        <dbReference type="EMBL" id="AGH16912.1"/>
    </source>
</evidence>
<dbReference type="Proteomes" id="UP000011820">
    <property type="component" value="Chromosome"/>
</dbReference>
<reference evidence="1 2" key="1">
    <citation type="journal article" date="2013" name="Genome Announc.">
        <title>Complete Genome Sequence of a Chinese Strain of 'Candidatus Liberibacter asiaticus'.</title>
        <authorList>
            <person name="Lin H."/>
            <person name="Han C.S."/>
            <person name="Liu B."/>
            <person name="Lou B."/>
            <person name="Bai X."/>
            <person name="Deng C."/>
            <person name="Civerolo E.L."/>
            <person name="Gupta G."/>
        </authorList>
    </citation>
    <scope>NUCLEOTIDE SEQUENCE [LARGE SCALE GENOMIC DNA]</scope>
    <source>
        <strain evidence="2">gxpsy</strain>
    </source>
</reference>
<gene>
    <name evidence="1" type="ORF">WSI_02710</name>
</gene>
<dbReference type="GeneID" id="93076909"/>
<keyword evidence="2" id="KW-1185">Reference proteome</keyword>
<name>A0ABM5NFH4_LIBAS</name>
<accession>A0ABM5NFH4</accession>
<proteinExistence type="predicted"/>
<sequence length="170" mass="19817">MSNRVSGSISCLNRRLFSMRLKVLYKESIALVEETSCYFDREGHLLSKTLPRAISKLYTSESVLLTTRLMQMVSWLFLQRALEDGNMTLEQVMSEKEKIKFDYSGLDSTVPGWTELPCFFKNLVERSSQLQRRIVLLDQEIYRADFDEISRGPNHVQTQIKLLEACFENF</sequence>
<organism evidence="1 2">
    <name type="scientific">Candidatus Liberibacter asiaticus str. gxpsy</name>
    <dbReference type="NCBI Taxonomy" id="1174529"/>
    <lineage>
        <taxon>Bacteria</taxon>
        <taxon>Pseudomonadati</taxon>
        <taxon>Pseudomonadota</taxon>
        <taxon>Alphaproteobacteria</taxon>
        <taxon>Hyphomicrobiales</taxon>
        <taxon>Rhizobiaceae</taxon>
        <taxon>Liberibacter</taxon>
    </lineage>
</organism>